<keyword evidence="1" id="KW-0812">Transmembrane</keyword>
<sequence>MLKIIIKQYHITNASRTGTPILKPWKLISFLRDSVWQRKCMDYGICGQLVIVILQCMPKYMKKFQFGELMFRNLNVLIMFESVFVQIWKN</sequence>
<accession>A0A9D4LIF3</accession>
<comment type="caution">
    <text evidence="2">The sequence shown here is derived from an EMBL/GenBank/DDBJ whole genome shotgun (WGS) entry which is preliminary data.</text>
</comment>
<reference evidence="2" key="2">
    <citation type="submission" date="2020-11" db="EMBL/GenBank/DDBJ databases">
        <authorList>
            <person name="McCartney M.A."/>
            <person name="Auch B."/>
            <person name="Kono T."/>
            <person name="Mallez S."/>
            <person name="Becker A."/>
            <person name="Gohl D.M."/>
            <person name="Silverstein K.A.T."/>
            <person name="Koren S."/>
            <person name="Bechman K.B."/>
            <person name="Herman A."/>
            <person name="Abrahante J.E."/>
            <person name="Garbe J."/>
        </authorList>
    </citation>
    <scope>NUCLEOTIDE SEQUENCE</scope>
    <source>
        <strain evidence="2">Duluth1</strain>
        <tissue evidence="2">Whole animal</tissue>
    </source>
</reference>
<evidence type="ECO:0000313" key="2">
    <source>
        <dbReference type="EMBL" id="KAH3857441.1"/>
    </source>
</evidence>
<protein>
    <submittedName>
        <fullName evidence="2">Uncharacterized protein</fullName>
    </submittedName>
</protein>
<evidence type="ECO:0000313" key="3">
    <source>
        <dbReference type="Proteomes" id="UP000828390"/>
    </source>
</evidence>
<proteinExistence type="predicted"/>
<keyword evidence="1" id="KW-1133">Transmembrane helix</keyword>
<name>A0A9D4LIF3_DREPO</name>
<dbReference type="Proteomes" id="UP000828390">
    <property type="component" value="Unassembled WGS sequence"/>
</dbReference>
<gene>
    <name evidence="2" type="ORF">DPMN_100048</name>
</gene>
<dbReference type="AlphaFoldDB" id="A0A9D4LIF3"/>
<keyword evidence="3" id="KW-1185">Reference proteome</keyword>
<dbReference type="EMBL" id="JAIWYP010000003">
    <property type="protein sequence ID" value="KAH3857441.1"/>
    <property type="molecule type" value="Genomic_DNA"/>
</dbReference>
<evidence type="ECO:0000256" key="1">
    <source>
        <dbReference type="SAM" id="Phobius"/>
    </source>
</evidence>
<organism evidence="2 3">
    <name type="scientific">Dreissena polymorpha</name>
    <name type="common">Zebra mussel</name>
    <name type="synonym">Mytilus polymorpha</name>
    <dbReference type="NCBI Taxonomy" id="45954"/>
    <lineage>
        <taxon>Eukaryota</taxon>
        <taxon>Metazoa</taxon>
        <taxon>Spiralia</taxon>
        <taxon>Lophotrochozoa</taxon>
        <taxon>Mollusca</taxon>
        <taxon>Bivalvia</taxon>
        <taxon>Autobranchia</taxon>
        <taxon>Heteroconchia</taxon>
        <taxon>Euheterodonta</taxon>
        <taxon>Imparidentia</taxon>
        <taxon>Neoheterodontei</taxon>
        <taxon>Myida</taxon>
        <taxon>Dreissenoidea</taxon>
        <taxon>Dreissenidae</taxon>
        <taxon>Dreissena</taxon>
    </lineage>
</organism>
<keyword evidence="1" id="KW-0472">Membrane</keyword>
<feature type="transmembrane region" description="Helical" evidence="1">
    <location>
        <begin position="69"/>
        <end position="88"/>
    </location>
</feature>
<reference evidence="2" key="1">
    <citation type="journal article" date="2019" name="bioRxiv">
        <title>The Genome of the Zebra Mussel, Dreissena polymorpha: A Resource for Invasive Species Research.</title>
        <authorList>
            <person name="McCartney M.A."/>
            <person name="Auch B."/>
            <person name="Kono T."/>
            <person name="Mallez S."/>
            <person name="Zhang Y."/>
            <person name="Obille A."/>
            <person name="Becker A."/>
            <person name="Abrahante J.E."/>
            <person name="Garbe J."/>
            <person name="Badalamenti J.P."/>
            <person name="Herman A."/>
            <person name="Mangelson H."/>
            <person name="Liachko I."/>
            <person name="Sullivan S."/>
            <person name="Sone E.D."/>
            <person name="Koren S."/>
            <person name="Silverstein K.A.T."/>
            <person name="Beckman K.B."/>
            <person name="Gohl D.M."/>
        </authorList>
    </citation>
    <scope>NUCLEOTIDE SEQUENCE</scope>
    <source>
        <strain evidence="2">Duluth1</strain>
        <tissue evidence="2">Whole animal</tissue>
    </source>
</reference>